<evidence type="ECO:0000313" key="3">
    <source>
        <dbReference type="Proteomes" id="UP000325849"/>
    </source>
</evidence>
<evidence type="ECO:0000256" key="1">
    <source>
        <dbReference type="SAM" id="Phobius"/>
    </source>
</evidence>
<evidence type="ECO:0000313" key="2">
    <source>
        <dbReference type="EMBL" id="MPY33278.1"/>
    </source>
</evidence>
<gene>
    <name evidence="2" type="ORF">FNH09_19010</name>
</gene>
<name>A0A5N8VGT2_9ACTN</name>
<dbReference type="OrthoDB" id="9876206at2"/>
<sequence>MLIIETLQVVLTVAVLIVATGRQAANPLLLWTAVGFGTGQIVTALGGGLADAFFRLFVAAFAAVTLDKWRTERGVGIAVAGPAALLSGLLIGWAA</sequence>
<accession>A0A5N8VGT2</accession>
<comment type="caution">
    <text evidence="2">The sequence shown here is derived from an EMBL/GenBank/DDBJ whole genome shotgun (WGS) entry which is preliminary data.</text>
</comment>
<keyword evidence="1" id="KW-0812">Transmembrane</keyword>
<feature type="transmembrane region" description="Helical" evidence="1">
    <location>
        <begin position="75"/>
        <end position="94"/>
    </location>
</feature>
<keyword evidence="3" id="KW-1185">Reference proteome</keyword>
<dbReference type="Proteomes" id="UP000325849">
    <property type="component" value="Unassembled WGS sequence"/>
</dbReference>
<dbReference type="RefSeq" id="WP_152889484.1">
    <property type="nucleotide sequence ID" value="NZ_JBHJTU010000001.1"/>
</dbReference>
<dbReference type="EMBL" id="VJZD01000070">
    <property type="protein sequence ID" value="MPY33278.1"/>
    <property type="molecule type" value="Genomic_DNA"/>
</dbReference>
<proteinExistence type="predicted"/>
<feature type="transmembrane region" description="Helical" evidence="1">
    <location>
        <begin position="40"/>
        <end position="63"/>
    </location>
</feature>
<organism evidence="2 3">
    <name type="scientific">Streptomyces adustus</name>
    <dbReference type="NCBI Taxonomy" id="1609272"/>
    <lineage>
        <taxon>Bacteria</taxon>
        <taxon>Bacillati</taxon>
        <taxon>Actinomycetota</taxon>
        <taxon>Actinomycetes</taxon>
        <taxon>Kitasatosporales</taxon>
        <taxon>Streptomycetaceae</taxon>
        <taxon>Streptomyces</taxon>
    </lineage>
</organism>
<dbReference type="AlphaFoldDB" id="A0A5N8VGT2"/>
<protein>
    <submittedName>
        <fullName evidence="2">Uncharacterized protein</fullName>
    </submittedName>
</protein>
<reference evidence="2 3" key="1">
    <citation type="submission" date="2019-07" db="EMBL/GenBank/DDBJ databases">
        <title>New species of Amycolatopsis and Streptomyces.</title>
        <authorList>
            <person name="Duangmal K."/>
            <person name="Teo W.F.A."/>
            <person name="Lipun K."/>
        </authorList>
    </citation>
    <scope>NUCLEOTIDE SEQUENCE [LARGE SCALE GENOMIC DNA]</scope>
    <source>
        <strain evidence="2 3">NBRC 109810</strain>
    </source>
</reference>
<keyword evidence="1" id="KW-0472">Membrane</keyword>
<keyword evidence="1" id="KW-1133">Transmembrane helix</keyword>